<dbReference type="Proteomes" id="UP000235145">
    <property type="component" value="Unassembled WGS sequence"/>
</dbReference>
<dbReference type="InterPro" id="IPR015943">
    <property type="entry name" value="WD40/YVTN_repeat-like_dom_sf"/>
</dbReference>
<dbReference type="PANTHER" id="PTHR37253:SF1">
    <property type="entry name" value="PROTEIN GAMETE EXPRESSED 3"/>
    <property type="match status" value="1"/>
</dbReference>
<dbReference type="PANTHER" id="PTHR37253">
    <property type="entry name" value="PROTEIN GAMETE EXPRESSED 3"/>
    <property type="match status" value="1"/>
</dbReference>
<evidence type="ECO:0000256" key="2">
    <source>
        <dbReference type="SAM" id="Phobius"/>
    </source>
</evidence>
<name>A0A9R1WHE4_LACSA</name>
<comment type="caution">
    <text evidence="4">The sequence shown here is derived from an EMBL/GenBank/DDBJ whole genome shotgun (WGS) entry which is preliminary data.</text>
</comment>
<evidence type="ECO:0008006" key="6">
    <source>
        <dbReference type="Google" id="ProtNLM"/>
    </source>
</evidence>
<organism evidence="4 5">
    <name type="scientific">Lactuca sativa</name>
    <name type="common">Garden lettuce</name>
    <dbReference type="NCBI Taxonomy" id="4236"/>
    <lineage>
        <taxon>Eukaryota</taxon>
        <taxon>Viridiplantae</taxon>
        <taxon>Streptophyta</taxon>
        <taxon>Embryophyta</taxon>
        <taxon>Tracheophyta</taxon>
        <taxon>Spermatophyta</taxon>
        <taxon>Magnoliopsida</taxon>
        <taxon>eudicotyledons</taxon>
        <taxon>Gunneridae</taxon>
        <taxon>Pentapetalae</taxon>
        <taxon>asterids</taxon>
        <taxon>campanulids</taxon>
        <taxon>Asterales</taxon>
        <taxon>Asteraceae</taxon>
        <taxon>Cichorioideae</taxon>
        <taxon>Cichorieae</taxon>
        <taxon>Lactucinae</taxon>
        <taxon>Lactuca</taxon>
    </lineage>
</organism>
<feature type="signal peptide" evidence="3">
    <location>
        <begin position="1"/>
        <end position="21"/>
    </location>
</feature>
<gene>
    <name evidence="4" type="ORF">LSAT_V11C200081820</name>
</gene>
<feature type="region of interest" description="Disordered" evidence="1">
    <location>
        <begin position="665"/>
        <end position="692"/>
    </location>
</feature>
<dbReference type="InterPro" id="IPR011047">
    <property type="entry name" value="Quinoprotein_ADH-like_sf"/>
</dbReference>
<feature type="region of interest" description="Disordered" evidence="1">
    <location>
        <begin position="590"/>
        <end position="653"/>
    </location>
</feature>
<sequence length="692" mass="77512">MSLTLEVFSILILFIFRLVSAASESGFLNLPSYQHFISDKDRPTKSLRLSNPLIGDDQKIYTCLEKNLMIFHNTGSISRMIPLNYTCNLGITPVLGASRKIVYLVAGNRVLRVDTTNTRISKNATQVFLGPETGVEGMNEIIGLSISITSFCVLVTIKRTGLFAYSYDGKLRWSTGPVITQSKKYRQGCWKNFTDCFFDSAPVIDHCDANIYVWNNQGELYAVSIRSPHFKWIQNLSSFGKNLTVTAGNNGKVYITVADRAIVLGLDAGTGSVVWTQNIGPLSTQDPDPVVDISGWISIGSLDGFLYSISPSGTLKKFPEKTVIWMQRIYVNDTVMVVNPVLDCSGYAVYISQRKFEGKISQIIGEYTYVSAGTPLNADFKLVVPTTGSVYWNASYPGSVSNLFYESDLRHFLLDESVLLAFLSVSDTGNPFPCFGTRNDPITFVIIRSNLVLYINFIFQFSTEEKHALRCSMMETKHVTLYTGNEKAIILFLFFETILMIVLVGLVQFCCIFWMKKKVKNQDLAKFLEKRKSLRIQKKVFDRTITELQKKAASNEEIEQLGDLVREREDIERKLSTTYSLGKDTTTQESKSLIPLSDKKSGSLSFKSGRRKESMATISNSSLEDDSDDDNEVEEGELKGKGSMEIESFSDDEALNIVQTQVKILDEGDNQRDLPTGGGSMRRRPLSLRSTK</sequence>
<dbReference type="GO" id="GO:0005886">
    <property type="term" value="C:plasma membrane"/>
    <property type="evidence" value="ECO:0000318"/>
    <property type="project" value="GO_Central"/>
</dbReference>
<dbReference type="GO" id="GO:0009793">
    <property type="term" value="P:embryo development ending in seed dormancy"/>
    <property type="evidence" value="ECO:0000318"/>
    <property type="project" value="GO_Central"/>
</dbReference>
<feature type="compositionally biased region" description="Acidic residues" evidence="1">
    <location>
        <begin position="623"/>
        <end position="635"/>
    </location>
</feature>
<dbReference type="AlphaFoldDB" id="A0A9R1WHE4"/>
<dbReference type="GO" id="GO:0010183">
    <property type="term" value="P:pollen tube guidance"/>
    <property type="evidence" value="ECO:0000318"/>
    <property type="project" value="GO_Central"/>
</dbReference>
<dbReference type="InterPro" id="IPR045301">
    <property type="entry name" value="GEX3-like"/>
</dbReference>
<dbReference type="EMBL" id="NBSK02000002">
    <property type="protein sequence ID" value="KAJ0223859.1"/>
    <property type="molecule type" value="Genomic_DNA"/>
</dbReference>
<proteinExistence type="predicted"/>
<keyword evidence="2" id="KW-0812">Transmembrane</keyword>
<keyword evidence="2" id="KW-1133">Transmembrane helix</keyword>
<protein>
    <recommendedName>
        <fullName evidence="6">Protein GAMETE EXPRESSED 3</fullName>
    </recommendedName>
</protein>
<dbReference type="Gene3D" id="2.130.10.10">
    <property type="entry name" value="YVTN repeat-like/Quinoprotein amine dehydrogenase"/>
    <property type="match status" value="1"/>
</dbReference>
<evidence type="ECO:0000256" key="3">
    <source>
        <dbReference type="SAM" id="SignalP"/>
    </source>
</evidence>
<keyword evidence="5" id="KW-1185">Reference proteome</keyword>
<dbReference type="SUPFAM" id="SSF50998">
    <property type="entry name" value="Quinoprotein alcohol dehydrogenase-like"/>
    <property type="match status" value="1"/>
</dbReference>
<accession>A0A9R1WHE4</accession>
<evidence type="ECO:0000313" key="5">
    <source>
        <dbReference type="Proteomes" id="UP000235145"/>
    </source>
</evidence>
<feature type="chain" id="PRO_5040220557" description="Protein GAMETE EXPRESSED 3" evidence="3">
    <location>
        <begin position="22"/>
        <end position="692"/>
    </location>
</feature>
<feature type="transmembrane region" description="Helical" evidence="2">
    <location>
        <begin position="489"/>
        <end position="514"/>
    </location>
</feature>
<reference evidence="4 5" key="1">
    <citation type="journal article" date="2017" name="Nat. Commun.">
        <title>Genome assembly with in vitro proximity ligation data and whole-genome triplication in lettuce.</title>
        <authorList>
            <person name="Reyes-Chin-Wo S."/>
            <person name="Wang Z."/>
            <person name="Yang X."/>
            <person name="Kozik A."/>
            <person name="Arikit S."/>
            <person name="Song C."/>
            <person name="Xia L."/>
            <person name="Froenicke L."/>
            <person name="Lavelle D.O."/>
            <person name="Truco M.J."/>
            <person name="Xia R."/>
            <person name="Zhu S."/>
            <person name="Xu C."/>
            <person name="Xu H."/>
            <person name="Xu X."/>
            <person name="Cox K."/>
            <person name="Korf I."/>
            <person name="Meyers B.C."/>
            <person name="Michelmore R.W."/>
        </authorList>
    </citation>
    <scope>NUCLEOTIDE SEQUENCE [LARGE SCALE GENOMIC DNA]</scope>
    <source>
        <strain evidence="5">cv. Salinas</strain>
        <tissue evidence="4">Seedlings</tissue>
    </source>
</reference>
<evidence type="ECO:0000313" key="4">
    <source>
        <dbReference type="EMBL" id="KAJ0223859.1"/>
    </source>
</evidence>
<keyword evidence="2" id="KW-0472">Membrane</keyword>
<keyword evidence="3" id="KW-0732">Signal</keyword>
<evidence type="ECO:0000256" key="1">
    <source>
        <dbReference type="SAM" id="MobiDB-lite"/>
    </source>
</evidence>
<feature type="compositionally biased region" description="Basic residues" evidence="1">
    <location>
        <begin position="681"/>
        <end position="692"/>
    </location>
</feature>